<dbReference type="EMBL" id="LAZR01004387">
    <property type="protein sequence ID" value="KKN09060.1"/>
    <property type="molecule type" value="Genomic_DNA"/>
</dbReference>
<name>A0A0F9MP21_9ZZZZ</name>
<comment type="caution">
    <text evidence="1">The sequence shown here is derived from an EMBL/GenBank/DDBJ whole genome shotgun (WGS) entry which is preliminary data.</text>
</comment>
<organism evidence="1">
    <name type="scientific">marine sediment metagenome</name>
    <dbReference type="NCBI Taxonomy" id="412755"/>
    <lineage>
        <taxon>unclassified sequences</taxon>
        <taxon>metagenomes</taxon>
        <taxon>ecological metagenomes</taxon>
    </lineage>
</organism>
<evidence type="ECO:0000313" key="1">
    <source>
        <dbReference type="EMBL" id="KKN09060.1"/>
    </source>
</evidence>
<proteinExistence type="predicted"/>
<accession>A0A0F9MP21</accession>
<protein>
    <submittedName>
        <fullName evidence="1">Uncharacterized protein</fullName>
    </submittedName>
</protein>
<reference evidence="1" key="1">
    <citation type="journal article" date="2015" name="Nature">
        <title>Complex archaea that bridge the gap between prokaryotes and eukaryotes.</title>
        <authorList>
            <person name="Spang A."/>
            <person name="Saw J.H."/>
            <person name="Jorgensen S.L."/>
            <person name="Zaremba-Niedzwiedzka K."/>
            <person name="Martijn J."/>
            <person name="Lind A.E."/>
            <person name="van Eijk R."/>
            <person name="Schleper C."/>
            <person name="Guy L."/>
            <person name="Ettema T.J."/>
        </authorList>
    </citation>
    <scope>NUCLEOTIDE SEQUENCE</scope>
</reference>
<sequence length="190" mass="21009">MKSPTIWKSWGKLGSYHNCNTLILGEVTMSPQYNPDPTTVSAFFYLFEKGDYLFVVGEGKPFEGTNQKGDPNAGIRYPIVCTNVLEGDSGGKDKKQMFTCYIHSDGAMSFSKRFLMACLGYESSAEGEAKFNKENKGEDWGVDPNPEAPHVGEMWKKVSGSSVVLHADVRLNDDGQKQQQWTGFSPLSDA</sequence>
<gene>
    <name evidence="1" type="ORF">LCGC14_1050470</name>
</gene>
<dbReference type="AlphaFoldDB" id="A0A0F9MP21"/>